<dbReference type="CDD" id="cd00093">
    <property type="entry name" value="HTH_XRE"/>
    <property type="match status" value="1"/>
</dbReference>
<gene>
    <name evidence="3" type="ORF">ACFP1B_19895</name>
</gene>
<name>A0ABW1GQF2_9ACTN</name>
<feature type="compositionally biased region" description="Basic and acidic residues" evidence="1">
    <location>
        <begin position="34"/>
        <end position="50"/>
    </location>
</feature>
<evidence type="ECO:0000256" key="1">
    <source>
        <dbReference type="SAM" id="MobiDB-lite"/>
    </source>
</evidence>
<dbReference type="Gene3D" id="1.10.260.40">
    <property type="entry name" value="lambda repressor-like DNA-binding domains"/>
    <property type="match status" value="1"/>
</dbReference>
<feature type="domain" description="HTH cro/C1-type" evidence="2">
    <location>
        <begin position="51"/>
        <end position="86"/>
    </location>
</feature>
<evidence type="ECO:0000259" key="2">
    <source>
        <dbReference type="PROSITE" id="PS50943"/>
    </source>
</evidence>
<evidence type="ECO:0000313" key="3">
    <source>
        <dbReference type="EMBL" id="MFC5915666.1"/>
    </source>
</evidence>
<dbReference type="Pfam" id="PF01381">
    <property type="entry name" value="HTH_3"/>
    <property type="match status" value="1"/>
</dbReference>
<dbReference type="EMBL" id="JBHSPU010000017">
    <property type="protein sequence ID" value="MFC5915666.1"/>
    <property type="molecule type" value="Genomic_DNA"/>
</dbReference>
<keyword evidence="4" id="KW-1185">Reference proteome</keyword>
<protein>
    <submittedName>
        <fullName evidence="3">Multiprotein-bridging factor 1 family protein</fullName>
    </submittedName>
</protein>
<dbReference type="InterPro" id="IPR010982">
    <property type="entry name" value="Lambda_DNA-bd_dom_sf"/>
</dbReference>
<comment type="caution">
    <text evidence="3">The sequence shown here is derived from an EMBL/GenBank/DDBJ whole genome shotgun (WGS) entry which is preliminary data.</text>
</comment>
<organism evidence="3 4">
    <name type="scientific">Streptomyces pulveraceus</name>
    <dbReference type="NCBI Taxonomy" id="68258"/>
    <lineage>
        <taxon>Bacteria</taxon>
        <taxon>Bacillati</taxon>
        <taxon>Actinomycetota</taxon>
        <taxon>Actinomycetes</taxon>
        <taxon>Kitasatosporales</taxon>
        <taxon>Streptomycetaceae</taxon>
        <taxon>Streptomyces</taxon>
    </lineage>
</organism>
<sequence>MPHERRVTSERRSVTVSQSGPQAMPRRFTGVASREGRTRKERPMASRRERFAEQRVAQGYSQEDFAEALAVAASTVVRWESGRATPQPHQRPRIAGL</sequence>
<evidence type="ECO:0000313" key="4">
    <source>
        <dbReference type="Proteomes" id="UP001596200"/>
    </source>
</evidence>
<dbReference type="PROSITE" id="PS50943">
    <property type="entry name" value="HTH_CROC1"/>
    <property type="match status" value="1"/>
</dbReference>
<proteinExistence type="predicted"/>
<dbReference type="SUPFAM" id="SSF47413">
    <property type="entry name" value="lambda repressor-like DNA-binding domains"/>
    <property type="match status" value="1"/>
</dbReference>
<feature type="compositionally biased region" description="Basic and acidic residues" evidence="1">
    <location>
        <begin position="1"/>
        <end position="13"/>
    </location>
</feature>
<dbReference type="Proteomes" id="UP001596200">
    <property type="component" value="Unassembled WGS sequence"/>
</dbReference>
<accession>A0ABW1GQF2</accession>
<dbReference type="InterPro" id="IPR001387">
    <property type="entry name" value="Cro/C1-type_HTH"/>
</dbReference>
<reference evidence="4" key="1">
    <citation type="journal article" date="2019" name="Int. J. Syst. Evol. Microbiol.">
        <title>The Global Catalogue of Microorganisms (GCM) 10K type strain sequencing project: providing services to taxonomists for standard genome sequencing and annotation.</title>
        <authorList>
            <consortium name="The Broad Institute Genomics Platform"/>
            <consortium name="The Broad Institute Genome Sequencing Center for Infectious Disease"/>
            <person name="Wu L."/>
            <person name="Ma J."/>
        </authorList>
    </citation>
    <scope>NUCLEOTIDE SEQUENCE [LARGE SCALE GENOMIC DNA]</scope>
    <source>
        <strain evidence="4">JCM 4147</strain>
    </source>
</reference>
<dbReference type="RefSeq" id="WP_386420458.1">
    <property type="nucleotide sequence ID" value="NZ_JBHSPU010000017.1"/>
</dbReference>
<feature type="region of interest" description="Disordered" evidence="1">
    <location>
        <begin position="1"/>
        <end position="50"/>
    </location>
</feature>